<dbReference type="EMBL" id="JANBOH010000006">
    <property type="protein sequence ID" value="KAJ1648399.1"/>
    <property type="molecule type" value="Genomic_DNA"/>
</dbReference>
<evidence type="ECO:0000313" key="3">
    <source>
        <dbReference type="Proteomes" id="UP001145021"/>
    </source>
</evidence>
<comment type="caution">
    <text evidence="2">The sequence shown here is derived from an EMBL/GenBank/DDBJ whole genome shotgun (WGS) entry which is preliminary data.</text>
</comment>
<accession>A0A9W7XS62</accession>
<protein>
    <submittedName>
        <fullName evidence="2">Uncharacterized protein</fullName>
    </submittedName>
</protein>
<evidence type="ECO:0000313" key="2">
    <source>
        <dbReference type="EMBL" id="KAJ1648399.1"/>
    </source>
</evidence>
<organism evidence="2 3">
    <name type="scientific">Coemansia asiatica</name>
    <dbReference type="NCBI Taxonomy" id="1052880"/>
    <lineage>
        <taxon>Eukaryota</taxon>
        <taxon>Fungi</taxon>
        <taxon>Fungi incertae sedis</taxon>
        <taxon>Zoopagomycota</taxon>
        <taxon>Kickxellomycotina</taxon>
        <taxon>Kickxellomycetes</taxon>
        <taxon>Kickxellales</taxon>
        <taxon>Kickxellaceae</taxon>
        <taxon>Coemansia</taxon>
    </lineage>
</organism>
<feature type="region of interest" description="Disordered" evidence="1">
    <location>
        <begin position="468"/>
        <end position="508"/>
    </location>
</feature>
<feature type="compositionally biased region" description="Pro residues" evidence="1">
    <location>
        <begin position="487"/>
        <end position="499"/>
    </location>
</feature>
<dbReference type="AlphaFoldDB" id="A0A9W7XS62"/>
<gene>
    <name evidence="2" type="ORF">LPJ64_000348</name>
</gene>
<dbReference type="Proteomes" id="UP001145021">
    <property type="component" value="Unassembled WGS sequence"/>
</dbReference>
<proteinExistence type="predicted"/>
<keyword evidence="3" id="KW-1185">Reference proteome</keyword>
<name>A0A9W7XS62_9FUNG</name>
<reference evidence="2" key="1">
    <citation type="submission" date="2022-07" db="EMBL/GenBank/DDBJ databases">
        <title>Phylogenomic reconstructions and comparative analyses of Kickxellomycotina fungi.</title>
        <authorList>
            <person name="Reynolds N.K."/>
            <person name="Stajich J.E."/>
            <person name="Barry K."/>
            <person name="Grigoriev I.V."/>
            <person name="Crous P."/>
            <person name="Smith M.E."/>
        </authorList>
    </citation>
    <scope>NUCLEOTIDE SEQUENCE</scope>
    <source>
        <strain evidence="2">NBRC 105413</strain>
    </source>
</reference>
<evidence type="ECO:0000256" key="1">
    <source>
        <dbReference type="SAM" id="MobiDB-lite"/>
    </source>
</evidence>
<sequence length="522" mass="56697">MAAWVNSDCVVGNDDGMVLEFINIGFDIVASVLTAPAVDIENLPLLLAHIYKERGSDISSNHGRLKWQDHSSSYAHEPGPLTPPEDAIWVNVASGSQNRALKEAFLGAGAPWSLRVVQIDPKTEDCRTAVVRHATVVPARSEYKVAIRLASIEVVGTSHWTTSTARLLSFLQYGQSALETINAISLKLGLSVVDPGSVPAIVESSSRKPLSRHQPSPKLEHIVATTQALVRGTPSTIARPARRPFNTALSHQNYDIGDIADIADIANTASSSSSSSNNNNNINNINNSSHMKELLEEQRSIRRLLEEQNSLMRTHVSQTQELMRLAQHQHSPQTITRRYLRMKGTHTPITSGNRRSQPIGTAIETDNESNAAAVRRSSSLSEIVGDIRSFEVEGYEETEHVAGNTYRRPLSFATPLCANTSKISPVESTGLLSLVHNGKTDATSGASRIVSSSSNGITGLVSRINNLVSESKEGSAGNRQKSNERPPIMPAATKPPPGFAMPRRLKVTPTTQKYLDSLNQHK</sequence>